<accession>A0A918PYU8</accession>
<dbReference type="Gene3D" id="1.25.40.10">
    <property type="entry name" value="Tetratricopeptide repeat domain"/>
    <property type="match status" value="1"/>
</dbReference>
<reference evidence="2" key="2">
    <citation type="submission" date="2020-09" db="EMBL/GenBank/DDBJ databases">
        <authorList>
            <person name="Sun Q."/>
            <person name="Kim S."/>
        </authorList>
    </citation>
    <scope>NUCLEOTIDE SEQUENCE</scope>
    <source>
        <strain evidence="2">KCTC 12368</strain>
    </source>
</reference>
<keyword evidence="1" id="KW-0472">Membrane</keyword>
<keyword evidence="3" id="KW-1185">Reference proteome</keyword>
<keyword evidence="1" id="KW-1133">Transmembrane helix</keyword>
<feature type="transmembrane region" description="Helical" evidence="1">
    <location>
        <begin position="124"/>
        <end position="144"/>
    </location>
</feature>
<dbReference type="AlphaFoldDB" id="A0A918PYU8"/>
<feature type="transmembrane region" description="Helical" evidence="1">
    <location>
        <begin position="332"/>
        <end position="353"/>
    </location>
</feature>
<feature type="transmembrane region" description="Helical" evidence="1">
    <location>
        <begin position="193"/>
        <end position="213"/>
    </location>
</feature>
<dbReference type="EMBL" id="BMWX01000003">
    <property type="protein sequence ID" value="GGZ27718.1"/>
    <property type="molecule type" value="Genomic_DNA"/>
</dbReference>
<dbReference type="SUPFAM" id="SSF48452">
    <property type="entry name" value="TPR-like"/>
    <property type="match status" value="1"/>
</dbReference>
<evidence type="ECO:0000313" key="2">
    <source>
        <dbReference type="EMBL" id="GGZ27718.1"/>
    </source>
</evidence>
<protein>
    <recommendedName>
        <fullName evidence="4">Tetratricopeptide repeat-containing protein</fullName>
    </recommendedName>
</protein>
<dbReference type="Proteomes" id="UP000619457">
    <property type="component" value="Unassembled WGS sequence"/>
</dbReference>
<sequence length="887" mass="100026">MIDVPLDLYDLGLDFLPLQVENYLLFQNFEILLPQFQSTSALIFSWVWLLLLSLCLPLISSFKRYYFIGSMALVIVLLTLSGVNGFNIGGIGSNSALLLLLIGFCLPSMIIHVFYDHFPLLKRAILLIPISLGTVFLLFQWSTIDQADLYWAENSAYVPLAVTALFMLYNGHSILGAFYILLSKLNQGIRLKISWHITVFAVIYLTLLTFILLDLTGDFTLPFDLPSFSWLMLIAGATGYVQLSKKLEHQQEPLAPKPVLIALYWICFAISAFTFWKAESSANKPMADFLGHWLIYTQLSLTILFFMYLLANFAGFMNSGKDVAAVLFKPNFFAYIHMRIGALIALLSIVVYADGILAPQLSASSTQWSADYYYNQGKDLQARILYENAWIQYRNNPKASTATSLLYLEEKQLSMASKFIEEALEWDPSEEEIILASHLAHKRGRFFDAVFYYEKGLEIYPNSSRLSNNLALLYSKGNQGQKAIQLLEAMKTSNSVLISNLLGLKIKHLSGLQEPIDLPQTRSPQWTINNLARLNYLALTPDTIQAQPMDSRLLQAAYIRNSLTSGKIKDSKNTNSHLDSLIANSSNTQEQMELRLSKVVNYYQQHDLISALKQLNGLMLDYPKSSGYFRQQAAAILASAWDFHKASTELTEAGQSGFSNYNPVHLMILAFGQNQMEAERIASKHQVKFPEWMSENNPEYTSDSSFYAHILQLSSSLPAQFWPYFTEMEPSGLKVLLASQVLFQKSHWLLPSQKEELVHYLKVQEGADQSFISAVASLSLKNAPAIAADSKLSAFLTDKDHRVGNPYFTPLVLAQAAGQQDLAQRYEILRAASEFNLDPLLWTSMILTAKKLGISDYALQLEARLSQSLSPQEYGELQVHEELEPFR</sequence>
<evidence type="ECO:0008006" key="4">
    <source>
        <dbReference type="Google" id="ProtNLM"/>
    </source>
</evidence>
<evidence type="ECO:0000256" key="1">
    <source>
        <dbReference type="SAM" id="Phobius"/>
    </source>
</evidence>
<dbReference type="InterPro" id="IPR011990">
    <property type="entry name" value="TPR-like_helical_dom_sf"/>
</dbReference>
<feature type="transmembrane region" description="Helical" evidence="1">
    <location>
        <begin position="66"/>
        <end position="83"/>
    </location>
</feature>
<name>A0A918PYU8_9BACT</name>
<feature type="transmembrane region" description="Helical" evidence="1">
    <location>
        <begin position="293"/>
        <end position="311"/>
    </location>
</feature>
<feature type="transmembrane region" description="Helical" evidence="1">
    <location>
        <begin position="156"/>
        <end position="181"/>
    </location>
</feature>
<feature type="transmembrane region" description="Helical" evidence="1">
    <location>
        <begin position="225"/>
        <end position="243"/>
    </location>
</feature>
<reference evidence="2" key="1">
    <citation type="journal article" date="2014" name="Int. J. Syst. Evol. Microbiol.">
        <title>Complete genome sequence of Corynebacterium casei LMG S-19264T (=DSM 44701T), isolated from a smear-ripened cheese.</title>
        <authorList>
            <consortium name="US DOE Joint Genome Institute (JGI-PGF)"/>
            <person name="Walter F."/>
            <person name="Albersmeier A."/>
            <person name="Kalinowski J."/>
            <person name="Ruckert C."/>
        </authorList>
    </citation>
    <scope>NUCLEOTIDE SEQUENCE</scope>
    <source>
        <strain evidence="2">KCTC 12368</strain>
    </source>
</reference>
<organism evidence="2 3">
    <name type="scientific">Echinicola pacifica</name>
    <dbReference type="NCBI Taxonomy" id="346377"/>
    <lineage>
        <taxon>Bacteria</taxon>
        <taxon>Pseudomonadati</taxon>
        <taxon>Bacteroidota</taxon>
        <taxon>Cytophagia</taxon>
        <taxon>Cytophagales</taxon>
        <taxon>Cyclobacteriaceae</taxon>
        <taxon>Echinicola</taxon>
    </lineage>
</organism>
<feature type="transmembrane region" description="Helical" evidence="1">
    <location>
        <begin position="95"/>
        <end position="115"/>
    </location>
</feature>
<gene>
    <name evidence="2" type="ORF">GCM10007049_20710</name>
</gene>
<proteinExistence type="predicted"/>
<keyword evidence="1" id="KW-0812">Transmembrane</keyword>
<feature type="transmembrane region" description="Helical" evidence="1">
    <location>
        <begin position="41"/>
        <end position="59"/>
    </location>
</feature>
<evidence type="ECO:0000313" key="3">
    <source>
        <dbReference type="Proteomes" id="UP000619457"/>
    </source>
</evidence>
<feature type="transmembrane region" description="Helical" evidence="1">
    <location>
        <begin position="255"/>
        <end position="273"/>
    </location>
</feature>
<comment type="caution">
    <text evidence="2">The sequence shown here is derived from an EMBL/GenBank/DDBJ whole genome shotgun (WGS) entry which is preliminary data.</text>
</comment>